<dbReference type="AlphaFoldDB" id="W2NNH2"/>
<dbReference type="InterPro" id="IPR002018">
    <property type="entry name" value="CarbesteraseB"/>
</dbReference>
<accession>W2NNH2</accession>
<organism evidence="3">
    <name type="scientific">Phytophthora nicotianae</name>
    <name type="common">Potato buckeye rot agent</name>
    <name type="synonym">Phytophthora parasitica</name>
    <dbReference type="NCBI Taxonomy" id="4792"/>
    <lineage>
        <taxon>Eukaryota</taxon>
        <taxon>Sar</taxon>
        <taxon>Stramenopiles</taxon>
        <taxon>Oomycota</taxon>
        <taxon>Peronosporomycetes</taxon>
        <taxon>Peronosporales</taxon>
        <taxon>Peronosporaceae</taxon>
        <taxon>Phytophthora</taxon>
    </lineage>
</organism>
<proteinExistence type="predicted"/>
<name>W2NNH2_PHYNI</name>
<dbReference type="Gene3D" id="3.40.50.1820">
    <property type="entry name" value="alpha/beta hydrolase"/>
    <property type="match status" value="1"/>
</dbReference>
<evidence type="ECO:0000313" key="3">
    <source>
        <dbReference type="EMBL" id="ETM50095.1"/>
    </source>
</evidence>
<dbReference type="Pfam" id="PF00135">
    <property type="entry name" value="COesterase"/>
    <property type="match status" value="1"/>
</dbReference>
<evidence type="ECO:0000256" key="1">
    <source>
        <dbReference type="SAM" id="SignalP"/>
    </source>
</evidence>
<dbReference type="PANTHER" id="PTHR11559">
    <property type="entry name" value="CARBOXYLESTERASE"/>
    <property type="match status" value="1"/>
</dbReference>
<dbReference type="InterPro" id="IPR019819">
    <property type="entry name" value="Carboxylesterase_B_CS"/>
</dbReference>
<dbReference type="ESTHER" id="phypr-w2nnh2">
    <property type="family name" value="Fungal_carboxylesterase_lipase"/>
</dbReference>
<dbReference type="VEuPathDB" id="FungiDB:PPTG_03658"/>
<keyword evidence="1" id="KW-0732">Signal</keyword>
<feature type="signal peptide" evidence="1">
    <location>
        <begin position="1"/>
        <end position="18"/>
    </location>
</feature>
<dbReference type="InterPro" id="IPR050309">
    <property type="entry name" value="Type-B_Carboxylest/Lipase"/>
</dbReference>
<sequence>MRVFALLVAAAVVVPVLSTSLPMVDLDYTTVQAVGGNTTVGYYKYQNIRFAAVPTGDLRFAAPEMPPQENETNTGTNLADADVACTSTEDCLYLDVWAPANATNLPVMVWTYGGGFAAGSKSQNTPEGLFDLSLNFIFVAYNYRLGITGLANGPTYQHEGGAANLVVWDSTRAFEWVKTYIDKFGGNPNDVTAVGFSAGGSQVMFQMTRFGGNAPQLFEKAYIMSPGYVPGAGHHHAEQFWQNVSSAVGCEGGHLDCMRKVEFGTLQDAASEVVSEYTYQYQPRVDGFIIPDTYEASLYQGHFNFSGPYVISHEQHEANSQAYSGVDDVDDIPTELRIFFPSITDDVIVNCWSFIQKTTTLVLVYAKNLALTNALKNTTWNAECALGSATHGADQSYYWYSTYTLSTSSSISRRAQATDLASSYYANVSAASAGIGSALEGSFGGMAGAGGAGGESSVSSTIAIMMQKYLLSFVITGNPNTMWPDDKLYWPQYNESSVGTEIVFNDTFTVADDDLANSKSLFWNKALWY</sequence>
<dbReference type="EMBL" id="KI692077">
    <property type="protein sequence ID" value="ETM50095.1"/>
    <property type="molecule type" value="Genomic_DNA"/>
</dbReference>
<protein>
    <recommendedName>
        <fullName evidence="2">Carboxylesterase type B domain-containing protein</fullName>
    </recommendedName>
</protein>
<feature type="chain" id="PRO_5004822106" description="Carboxylesterase type B domain-containing protein" evidence="1">
    <location>
        <begin position="19"/>
        <end position="529"/>
    </location>
</feature>
<dbReference type="InterPro" id="IPR029058">
    <property type="entry name" value="AB_hydrolase_fold"/>
</dbReference>
<gene>
    <name evidence="3" type="ORF">L914_05803</name>
</gene>
<dbReference type="Proteomes" id="UP000054532">
    <property type="component" value="Unassembled WGS sequence"/>
</dbReference>
<dbReference type="SUPFAM" id="SSF53474">
    <property type="entry name" value="alpha/beta-Hydrolases"/>
    <property type="match status" value="1"/>
</dbReference>
<evidence type="ECO:0000259" key="2">
    <source>
        <dbReference type="Pfam" id="PF00135"/>
    </source>
</evidence>
<dbReference type="PROSITE" id="PS00941">
    <property type="entry name" value="CARBOXYLESTERASE_B_2"/>
    <property type="match status" value="1"/>
</dbReference>
<feature type="domain" description="Carboxylesterase type B" evidence="2">
    <location>
        <begin position="38"/>
        <end position="497"/>
    </location>
</feature>
<reference evidence="3" key="1">
    <citation type="submission" date="2013-11" db="EMBL/GenBank/DDBJ databases">
        <title>The Genome Sequence of Phytophthora parasitica IAC_01/95.</title>
        <authorList>
            <consortium name="The Broad Institute Genomics Platform"/>
            <person name="Russ C."/>
            <person name="Tyler B."/>
            <person name="Panabieres F."/>
            <person name="Shan W."/>
            <person name="Tripathy S."/>
            <person name="Grunwald N."/>
            <person name="Machado M."/>
            <person name="Johnson C.S."/>
            <person name="Arredondo F."/>
            <person name="Hong C."/>
            <person name="Coffey M."/>
            <person name="Young S.K."/>
            <person name="Zeng Q."/>
            <person name="Gargeya S."/>
            <person name="Fitzgerald M."/>
            <person name="Abouelleil A."/>
            <person name="Alvarado L."/>
            <person name="Chapman S.B."/>
            <person name="Gainer-Dewar J."/>
            <person name="Goldberg J."/>
            <person name="Griggs A."/>
            <person name="Gujja S."/>
            <person name="Hansen M."/>
            <person name="Howarth C."/>
            <person name="Imamovic A."/>
            <person name="Ireland A."/>
            <person name="Larimer J."/>
            <person name="McCowan C."/>
            <person name="Murphy C."/>
            <person name="Pearson M."/>
            <person name="Poon T.W."/>
            <person name="Priest M."/>
            <person name="Roberts A."/>
            <person name="Saif S."/>
            <person name="Shea T."/>
            <person name="Sykes S."/>
            <person name="Wortman J."/>
            <person name="Nusbaum C."/>
            <person name="Birren B."/>
        </authorList>
    </citation>
    <scope>NUCLEOTIDE SEQUENCE [LARGE SCALE GENOMIC DNA]</scope>
    <source>
        <strain evidence="3">IAC_01/95</strain>
    </source>
</reference>